<dbReference type="Proteomes" id="UP000244892">
    <property type="component" value="Chromosome"/>
</dbReference>
<evidence type="ECO:0000256" key="1">
    <source>
        <dbReference type="SAM" id="MobiDB-lite"/>
    </source>
</evidence>
<gene>
    <name evidence="4" type="ORF">DEH84_02580</name>
</gene>
<evidence type="ECO:0000313" key="4">
    <source>
        <dbReference type="EMBL" id="AWI52436.1"/>
    </source>
</evidence>
<dbReference type="PRINTS" id="PR00625">
    <property type="entry name" value="JDOMAIN"/>
</dbReference>
<protein>
    <recommendedName>
        <fullName evidence="3">J domain-containing protein</fullName>
    </recommendedName>
</protein>
<feature type="transmembrane region" description="Helical" evidence="2">
    <location>
        <begin position="120"/>
        <end position="140"/>
    </location>
</feature>
<sequence>MSSPLTHYQRLKVAPDAPPEVIRAAYRVLAARLHPDRHGGAKGPGDEVHAQMVALNAAYEILIDPRARASYDASLQPAATEPDQDDEDDARQGPATRVDMDWLAPRVEEVPHWWPPSPRLAVGGGVTLLLLGTLLGAWVWQVKTQSQMDRALSDHYLAQPAQPAQGYGDVAPVRAASTAAAATSEAEPPPAVAPLQTAGATPAAPEVLAGRRPPTVEELSRMSDEELLKVLPLLDRPAGAPRTPAAVRAEAQHMLDGKPLRLRTEAHLVDPLAPELAASAP</sequence>
<keyword evidence="2" id="KW-1133">Transmembrane helix</keyword>
<dbReference type="InterPro" id="IPR050817">
    <property type="entry name" value="DjlA_DnaK_co-chaperone"/>
</dbReference>
<dbReference type="Gene3D" id="1.10.287.110">
    <property type="entry name" value="DnaJ domain"/>
    <property type="match status" value="1"/>
</dbReference>
<organism evidence="4 5">
    <name type="scientific">Aquabacterium olei</name>
    <dbReference type="NCBI Taxonomy" id="1296669"/>
    <lineage>
        <taxon>Bacteria</taxon>
        <taxon>Pseudomonadati</taxon>
        <taxon>Pseudomonadota</taxon>
        <taxon>Betaproteobacteria</taxon>
        <taxon>Burkholderiales</taxon>
        <taxon>Aquabacterium</taxon>
    </lineage>
</organism>
<dbReference type="SMART" id="SM00271">
    <property type="entry name" value="DnaJ"/>
    <property type="match status" value="1"/>
</dbReference>
<evidence type="ECO:0000313" key="5">
    <source>
        <dbReference type="Proteomes" id="UP000244892"/>
    </source>
</evidence>
<dbReference type="OrthoDB" id="9779622at2"/>
<feature type="region of interest" description="Disordered" evidence="1">
    <location>
        <begin position="72"/>
        <end position="93"/>
    </location>
</feature>
<dbReference type="AlphaFoldDB" id="A0A2U8FQ40"/>
<proteinExistence type="predicted"/>
<dbReference type="KEGG" id="aon:DEH84_02580"/>
<dbReference type="PANTHER" id="PTHR24074">
    <property type="entry name" value="CO-CHAPERONE PROTEIN DJLA"/>
    <property type="match status" value="1"/>
</dbReference>
<dbReference type="SUPFAM" id="SSF46565">
    <property type="entry name" value="Chaperone J-domain"/>
    <property type="match status" value="1"/>
</dbReference>
<reference evidence="4 5" key="1">
    <citation type="submission" date="2018-05" db="EMBL/GenBank/DDBJ databases">
        <title>complete genome sequence of Aquabacterium olei NBRC 110486.</title>
        <authorList>
            <person name="Tang B."/>
            <person name="Chang J."/>
            <person name="Zhang L."/>
            <person name="Yang H."/>
        </authorList>
    </citation>
    <scope>NUCLEOTIDE SEQUENCE [LARGE SCALE GENOMIC DNA]</scope>
    <source>
        <strain evidence="4 5">NBRC 110486</strain>
    </source>
</reference>
<dbReference type="RefSeq" id="WP_109034506.1">
    <property type="nucleotide sequence ID" value="NZ_CP029210.1"/>
</dbReference>
<keyword evidence="2" id="KW-0812">Transmembrane</keyword>
<dbReference type="Pfam" id="PF00226">
    <property type="entry name" value="DnaJ"/>
    <property type="match status" value="1"/>
</dbReference>
<dbReference type="CDD" id="cd06257">
    <property type="entry name" value="DnaJ"/>
    <property type="match status" value="1"/>
</dbReference>
<keyword evidence="2" id="KW-0472">Membrane</keyword>
<evidence type="ECO:0000259" key="3">
    <source>
        <dbReference type="PROSITE" id="PS50076"/>
    </source>
</evidence>
<feature type="domain" description="J" evidence="3">
    <location>
        <begin position="6"/>
        <end position="75"/>
    </location>
</feature>
<dbReference type="InterPro" id="IPR036869">
    <property type="entry name" value="J_dom_sf"/>
</dbReference>
<evidence type="ECO:0000256" key="2">
    <source>
        <dbReference type="SAM" id="Phobius"/>
    </source>
</evidence>
<dbReference type="PROSITE" id="PS50076">
    <property type="entry name" value="DNAJ_2"/>
    <property type="match status" value="1"/>
</dbReference>
<accession>A0A2U8FQ40</accession>
<name>A0A2U8FQ40_9BURK</name>
<keyword evidence="5" id="KW-1185">Reference proteome</keyword>
<dbReference type="EMBL" id="CP029210">
    <property type="protein sequence ID" value="AWI52436.1"/>
    <property type="molecule type" value="Genomic_DNA"/>
</dbReference>
<dbReference type="InterPro" id="IPR001623">
    <property type="entry name" value="DnaJ_domain"/>
</dbReference>